<dbReference type="PANTHER" id="PTHR45867">
    <property type="entry name" value="PURPLE ACID PHOSPHATASE"/>
    <property type="match status" value="1"/>
</dbReference>
<dbReference type="SUPFAM" id="SSF56300">
    <property type="entry name" value="Metallo-dependent phosphatases"/>
    <property type="match status" value="1"/>
</dbReference>
<evidence type="ECO:0000259" key="1">
    <source>
        <dbReference type="Pfam" id="PF00149"/>
    </source>
</evidence>
<dbReference type="PANTHER" id="PTHR45867:SF3">
    <property type="entry name" value="ACID PHOSPHATASE TYPE 7"/>
    <property type="match status" value="1"/>
</dbReference>
<sequence>MVVDRLVSLSNKYYRVGSEYGWSALYRFTALSPREDGGYEIAVFGDLGNQNARSLGKLQRLAQDGDIDMVFHVGDFAYNMDTDNGRVGDEFMRQLEPIAAYVPYMTAVGNHELTETLSIHCCFSLTTI</sequence>
<dbReference type="GO" id="GO:0016787">
    <property type="term" value="F:hydrolase activity"/>
    <property type="evidence" value="ECO:0007669"/>
    <property type="project" value="InterPro"/>
</dbReference>
<dbReference type="EMBL" id="KE125231">
    <property type="protein sequence ID" value="EPB70026.1"/>
    <property type="molecule type" value="Genomic_DNA"/>
</dbReference>
<dbReference type="Proteomes" id="UP000054495">
    <property type="component" value="Unassembled WGS sequence"/>
</dbReference>
<proteinExistence type="predicted"/>
<organism evidence="2 3">
    <name type="scientific">Ancylostoma ceylanicum</name>
    <dbReference type="NCBI Taxonomy" id="53326"/>
    <lineage>
        <taxon>Eukaryota</taxon>
        <taxon>Metazoa</taxon>
        <taxon>Ecdysozoa</taxon>
        <taxon>Nematoda</taxon>
        <taxon>Chromadorea</taxon>
        <taxon>Rhabditida</taxon>
        <taxon>Rhabditina</taxon>
        <taxon>Rhabditomorpha</taxon>
        <taxon>Strongyloidea</taxon>
        <taxon>Ancylostomatidae</taxon>
        <taxon>Ancylostomatinae</taxon>
        <taxon>Ancylostoma</taxon>
    </lineage>
</organism>
<accession>A0A0D6LJB3</accession>
<evidence type="ECO:0000313" key="3">
    <source>
        <dbReference type="Proteomes" id="UP000054495"/>
    </source>
</evidence>
<dbReference type="Gene3D" id="3.60.21.10">
    <property type="match status" value="1"/>
</dbReference>
<evidence type="ECO:0000313" key="2">
    <source>
        <dbReference type="EMBL" id="EPB70026.1"/>
    </source>
</evidence>
<dbReference type="AlphaFoldDB" id="A0A0D6LJB3"/>
<gene>
    <name evidence="2" type="ORF">ANCCEY_10878</name>
</gene>
<reference evidence="2 3" key="1">
    <citation type="submission" date="2013-05" db="EMBL/GenBank/DDBJ databases">
        <title>Draft genome of the parasitic nematode Anyclostoma ceylanicum.</title>
        <authorList>
            <person name="Mitreva M."/>
        </authorList>
    </citation>
    <scope>NUCLEOTIDE SEQUENCE [LARGE SCALE GENOMIC DNA]</scope>
</reference>
<keyword evidence="3" id="KW-1185">Reference proteome</keyword>
<protein>
    <recommendedName>
        <fullName evidence="1">Calcineurin-like phosphoesterase domain-containing protein</fullName>
    </recommendedName>
</protein>
<dbReference type="Pfam" id="PF00149">
    <property type="entry name" value="Metallophos"/>
    <property type="match status" value="1"/>
</dbReference>
<feature type="domain" description="Calcineurin-like phosphoesterase" evidence="1">
    <location>
        <begin position="41"/>
        <end position="113"/>
    </location>
</feature>
<dbReference type="InterPro" id="IPR004843">
    <property type="entry name" value="Calcineurin-like_PHP"/>
</dbReference>
<name>A0A0D6LJB3_9BILA</name>
<dbReference type="InterPro" id="IPR029052">
    <property type="entry name" value="Metallo-depent_PP-like"/>
</dbReference>